<reference evidence="1 2" key="1">
    <citation type="submission" date="2009-01" db="EMBL/GenBank/DDBJ databases">
        <authorList>
            <person name="Fulton L."/>
            <person name="Clifton S."/>
            <person name="Chinwalla A.T."/>
            <person name="Mitreva M."/>
            <person name="Sodergren E."/>
            <person name="Weinstock G."/>
            <person name="Clifton S."/>
            <person name="Dooling D.J."/>
            <person name="Fulton B."/>
            <person name="Minx P."/>
            <person name="Pepin K.H."/>
            <person name="Johnson M."/>
            <person name="Bhonagiri V."/>
            <person name="Nash W.E."/>
            <person name="Mardis E.R."/>
            <person name="Wilson R.K."/>
        </authorList>
    </citation>
    <scope>NUCLEOTIDE SEQUENCE [LARGE SCALE GENOMIC DNA]</scope>
    <source>
        <strain evidence="1 2">ATCC 23834</strain>
    </source>
</reference>
<name>C0DY44_EIKCO</name>
<comment type="caution">
    <text evidence="1">The sequence shown here is derived from an EMBL/GenBank/DDBJ whole genome shotgun (WGS) entry which is preliminary data.</text>
</comment>
<dbReference type="HOGENOM" id="CLU_3006990_0_0_4"/>
<protein>
    <submittedName>
        <fullName evidence="1">Uncharacterized protein</fullName>
    </submittedName>
</protein>
<evidence type="ECO:0000313" key="1">
    <source>
        <dbReference type="EMBL" id="EEG23061.1"/>
    </source>
</evidence>
<dbReference type="EMBL" id="ACEA01000051">
    <property type="protein sequence ID" value="EEG23061.1"/>
    <property type="molecule type" value="Genomic_DNA"/>
</dbReference>
<evidence type="ECO:0000313" key="2">
    <source>
        <dbReference type="Proteomes" id="UP000005837"/>
    </source>
</evidence>
<gene>
    <name evidence="1" type="ORF">EIKCOROL_02306</name>
</gene>
<dbReference type="AlphaFoldDB" id="C0DY44"/>
<organism evidence="1 2">
    <name type="scientific">Eikenella corrodens ATCC 23834</name>
    <dbReference type="NCBI Taxonomy" id="546274"/>
    <lineage>
        <taxon>Bacteria</taxon>
        <taxon>Pseudomonadati</taxon>
        <taxon>Pseudomonadota</taxon>
        <taxon>Betaproteobacteria</taxon>
        <taxon>Neisseriales</taxon>
        <taxon>Neisseriaceae</taxon>
        <taxon>Eikenella</taxon>
    </lineage>
</organism>
<sequence>MQKPSQLSGSLIWPGKQAFRQIETYSGFTLNPYGVAASLCLNFIHYNIIRYIIPPV</sequence>
<proteinExistence type="predicted"/>
<accession>C0DY44</accession>
<dbReference type="Proteomes" id="UP000005837">
    <property type="component" value="Unassembled WGS sequence"/>
</dbReference>